<keyword evidence="1" id="KW-0812">Transmembrane</keyword>
<proteinExistence type="predicted"/>
<evidence type="ECO:0000256" key="1">
    <source>
        <dbReference type="SAM" id="Phobius"/>
    </source>
</evidence>
<organism evidence="2 3">
    <name type="scientific">Penicillium brevicompactum</name>
    <dbReference type="NCBI Taxonomy" id="5074"/>
    <lineage>
        <taxon>Eukaryota</taxon>
        <taxon>Fungi</taxon>
        <taxon>Dikarya</taxon>
        <taxon>Ascomycota</taxon>
        <taxon>Pezizomycotina</taxon>
        <taxon>Eurotiomycetes</taxon>
        <taxon>Eurotiomycetidae</taxon>
        <taxon>Eurotiales</taxon>
        <taxon>Aspergillaceae</taxon>
        <taxon>Penicillium</taxon>
    </lineage>
</organism>
<feature type="transmembrane region" description="Helical" evidence="1">
    <location>
        <begin position="231"/>
        <end position="252"/>
    </location>
</feature>
<comment type="caution">
    <text evidence="2">The sequence shown here is derived from an EMBL/GenBank/DDBJ whole genome shotgun (WGS) entry which is preliminary data.</text>
</comment>
<feature type="transmembrane region" description="Helical" evidence="1">
    <location>
        <begin position="61"/>
        <end position="79"/>
    </location>
</feature>
<protein>
    <submittedName>
        <fullName evidence="2">Uncharacterized protein</fullName>
    </submittedName>
</protein>
<keyword evidence="1" id="KW-0472">Membrane</keyword>
<keyword evidence="1" id="KW-1133">Transmembrane helix</keyword>
<reference evidence="2" key="2">
    <citation type="journal article" date="2023" name="IMA Fungus">
        <title>Comparative genomic study of the Penicillium genus elucidates a diverse pangenome and 15 lateral gene transfer events.</title>
        <authorList>
            <person name="Petersen C."/>
            <person name="Sorensen T."/>
            <person name="Nielsen M.R."/>
            <person name="Sondergaard T.E."/>
            <person name="Sorensen J.L."/>
            <person name="Fitzpatrick D.A."/>
            <person name="Frisvad J.C."/>
            <person name="Nielsen K.L."/>
        </authorList>
    </citation>
    <scope>NUCLEOTIDE SEQUENCE</scope>
    <source>
        <strain evidence="2">IBT 35673</strain>
    </source>
</reference>
<sequence>MIQLQRIPHYLLYIFVWPYYGTLVRYTIEPLERIAAPQNDLIELGECVQDFARGKSAELKYIAFAATINAGLTVATFSWPHLEGAPWAAAGLLYASLFLTIGALITGSQHIMFFHKMCPYSTENVADEPCDSAKYNMYLVARAQYLDSLTRSWPVLFGLTAGEAMIPSEEKGSQDLLRQRGLNPSMILTWQCPIMLMAWSWVAYTISIVVLISKPFIAPANTDTDQRKTAIFGLTAGAYMFLAFLWTSLFTYQAGKNFKSINPHARILPK</sequence>
<evidence type="ECO:0000313" key="2">
    <source>
        <dbReference type="EMBL" id="KAJ5339468.1"/>
    </source>
</evidence>
<evidence type="ECO:0000313" key="3">
    <source>
        <dbReference type="Proteomes" id="UP001147695"/>
    </source>
</evidence>
<feature type="transmembrane region" description="Helical" evidence="1">
    <location>
        <begin position="187"/>
        <end position="211"/>
    </location>
</feature>
<name>A0A9W9UFS1_PENBR</name>
<dbReference type="AlphaFoldDB" id="A0A9W9UFS1"/>
<reference evidence="2" key="1">
    <citation type="submission" date="2022-12" db="EMBL/GenBank/DDBJ databases">
        <authorList>
            <person name="Petersen C."/>
        </authorList>
    </citation>
    <scope>NUCLEOTIDE SEQUENCE</scope>
    <source>
        <strain evidence="2">IBT 35673</strain>
    </source>
</reference>
<feature type="transmembrane region" description="Helical" evidence="1">
    <location>
        <begin position="85"/>
        <end position="107"/>
    </location>
</feature>
<accession>A0A9W9UFS1</accession>
<gene>
    <name evidence="2" type="ORF">N7452_006196</name>
</gene>
<dbReference type="Proteomes" id="UP001147695">
    <property type="component" value="Unassembled WGS sequence"/>
</dbReference>
<dbReference type="EMBL" id="JAPZBQ010000003">
    <property type="protein sequence ID" value="KAJ5339468.1"/>
    <property type="molecule type" value="Genomic_DNA"/>
</dbReference>